<dbReference type="InterPro" id="IPR051611">
    <property type="entry name" value="ECF_transporter_component"/>
</dbReference>
<reference evidence="7 8" key="1">
    <citation type="submission" date="2021-01" db="EMBL/GenBank/DDBJ databases">
        <title>Isolation and description of Catonella massiliensis sp. nov., a novel Catonella species, isolated from a stable periodontitis subject.</title>
        <authorList>
            <person name="Antezack A."/>
            <person name="Boxberger M."/>
            <person name="La Scola B."/>
            <person name="Monnet-Corti V."/>
        </authorList>
    </citation>
    <scope>NUCLEOTIDE SEQUENCE [LARGE SCALE GENOMIC DNA]</scope>
    <source>
        <strain evidence="7 8">Marseille-Q4567</strain>
    </source>
</reference>
<sequence length="231" mass="25853">MRNLNPITKILCILAINITITFGVNVIMELVLLACVSGLFMANGKWKKCIHYDLIFAFLLFGDKCILPAITVPWLSTLACLVFIAFRKFFFCIMSADFFVSTTEINVMIASLEKIRVPQVIIIPLAVLVRFFPTVKEEWNHIRAAMRMRNIGTGAGQILLHPIKAMEYMIVPLLFSTVKIGEELAAAALARGLGLHNKRTNLCRVSLKMADYLVMVFSVTIVVFSKLCGGY</sequence>
<evidence type="ECO:0000256" key="5">
    <source>
        <dbReference type="ARBA" id="ARBA00023136"/>
    </source>
</evidence>
<dbReference type="RefSeq" id="WP_208429785.1">
    <property type="nucleotide sequence ID" value="NZ_JAEPRJ010000001.1"/>
</dbReference>
<keyword evidence="2" id="KW-1003">Cell membrane</keyword>
<dbReference type="Proteomes" id="UP000604730">
    <property type="component" value="Unassembled WGS sequence"/>
</dbReference>
<dbReference type="PANTHER" id="PTHR34857:SF2">
    <property type="entry name" value="SLL0384 PROTEIN"/>
    <property type="match status" value="1"/>
</dbReference>
<evidence type="ECO:0000256" key="4">
    <source>
        <dbReference type="ARBA" id="ARBA00022989"/>
    </source>
</evidence>
<accession>A0ABS1J2W9</accession>
<evidence type="ECO:0000256" key="1">
    <source>
        <dbReference type="ARBA" id="ARBA00004141"/>
    </source>
</evidence>
<feature type="transmembrane region" description="Helical" evidence="6">
    <location>
        <begin position="209"/>
        <end position="227"/>
    </location>
</feature>
<dbReference type="EMBL" id="JAEPRJ010000001">
    <property type="protein sequence ID" value="MBK5898360.1"/>
    <property type="molecule type" value="Genomic_DNA"/>
</dbReference>
<comment type="caution">
    <text evidence="7">The sequence shown here is derived from an EMBL/GenBank/DDBJ whole genome shotgun (WGS) entry which is preliminary data.</text>
</comment>
<feature type="transmembrane region" description="Helical" evidence="6">
    <location>
        <begin position="54"/>
        <end position="82"/>
    </location>
</feature>
<name>A0ABS1J2W9_9FIRM</name>
<evidence type="ECO:0000256" key="2">
    <source>
        <dbReference type="ARBA" id="ARBA00022475"/>
    </source>
</evidence>
<keyword evidence="4 6" id="KW-1133">Transmembrane helix</keyword>
<feature type="transmembrane region" description="Helical" evidence="6">
    <location>
        <begin position="12"/>
        <end position="42"/>
    </location>
</feature>
<keyword evidence="8" id="KW-1185">Reference proteome</keyword>
<gene>
    <name evidence="7" type="ORF">JJN12_11310</name>
</gene>
<dbReference type="PANTHER" id="PTHR34857">
    <property type="entry name" value="SLL0384 PROTEIN"/>
    <property type="match status" value="1"/>
</dbReference>
<evidence type="ECO:0008006" key="9">
    <source>
        <dbReference type="Google" id="ProtNLM"/>
    </source>
</evidence>
<keyword evidence="5 6" id="KW-0472">Membrane</keyword>
<organism evidence="7 8">
    <name type="scientific">Catonella massiliensis</name>
    <dbReference type="NCBI Taxonomy" id="2799636"/>
    <lineage>
        <taxon>Bacteria</taxon>
        <taxon>Bacillati</taxon>
        <taxon>Bacillota</taxon>
        <taxon>Clostridia</taxon>
        <taxon>Lachnospirales</taxon>
        <taxon>Lachnospiraceae</taxon>
        <taxon>Catonella</taxon>
    </lineage>
</organism>
<evidence type="ECO:0000256" key="3">
    <source>
        <dbReference type="ARBA" id="ARBA00022692"/>
    </source>
</evidence>
<keyword evidence="3 6" id="KW-0812">Transmembrane</keyword>
<dbReference type="Pfam" id="PF02361">
    <property type="entry name" value="CbiQ"/>
    <property type="match status" value="1"/>
</dbReference>
<evidence type="ECO:0000313" key="7">
    <source>
        <dbReference type="EMBL" id="MBK5898360.1"/>
    </source>
</evidence>
<evidence type="ECO:0000256" key="6">
    <source>
        <dbReference type="SAM" id="Phobius"/>
    </source>
</evidence>
<comment type="subcellular location">
    <subcellularLocation>
        <location evidence="1">Membrane</location>
        <topology evidence="1">Multi-pass membrane protein</topology>
    </subcellularLocation>
</comment>
<evidence type="ECO:0000313" key="8">
    <source>
        <dbReference type="Proteomes" id="UP000604730"/>
    </source>
</evidence>
<protein>
    <recommendedName>
        <fullName evidence="9">Energy-coupling factor transporter transmembrane protein EcfT</fullName>
    </recommendedName>
</protein>
<proteinExistence type="predicted"/>
<dbReference type="CDD" id="cd16914">
    <property type="entry name" value="EcfT"/>
    <property type="match status" value="1"/>
</dbReference>
<dbReference type="InterPro" id="IPR003339">
    <property type="entry name" value="ABC/ECF_trnsptr_transmembrane"/>
</dbReference>